<evidence type="ECO:0000313" key="9">
    <source>
        <dbReference type="EMBL" id="MEX6686239.1"/>
    </source>
</evidence>
<evidence type="ECO:0000256" key="6">
    <source>
        <dbReference type="ARBA" id="ARBA00023012"/>
    </source>
</evidence>
<comment type="catalytic activity">
    <reaction evidence="1">
        <text>ATP + protein L-histidine = ADP + protein N-phospho-L-histidine.</text>
        <dbReference type="EC" id="2.7.13.3"/>
    </reaction>
</comment>
<dbReference type="InterPro" id="IPR004358">
    <property type="entry name" value="Sig_transdc_His_kin-like_C"/>
</dbReference>
<keyword evidence="4" id="KW-0808">Transferase</keyword>
<evidence type="ECO:0000256" key="4">
    <source>
        <dbReference type="ARBA" id="ARBA00022679"/>
    </source>
</evidence>
<dbReference type="RefSeq" id="WP_369327630.1">
    <property type="nucleotide sequence ID" value="NZ_JAULBC010000001.1"/>
</dbReference>
<evidence type="ECO:0000256" key="1">
    <source>
        <dbReference type="ARBA" id="ARBA00000085"/>
    </source>
</evidence>
<keyword evidence="5 9" id="KW-0418">Kinase</keyword>
<keyword evidence="3" id="KW-0597">Phosphoprotein</keyword>
<dbReference type="SUPFAM" id="SSF55781">
    <property type="entry name" value="GAF domain-like"/>
    <property type="match status" value="1"/>
</dbReference>
<evidence type="ECO:0000256" key="2">
    <source>
        <dbReference type="ARBA" id="ARBA00012438"/>
    </source>
</evidence>
<organism evidence="9 10">
    <name type="scientific">Danxiaibacter flavus</name>
    <dbReference type="NCBI Taxonomy" id="3049108"/>
    <lineage>
        <taxon>Bacteria</taxon>
        <taxon>Pseudomonadati</taxon>
        <taxon>Bacteroidota</taxon>
        <taxon>Chitinophagia</taxon>
        <taxon>Chitinophagales</taxon>
        <taxon>Chitinophagaceae</taxon>
        <taxon>Danxiaibacter</taxon>
    </lineage>
</organism>
<dbReference type="PROSITE" id="PS50109">
    <property type="entry name" value="HIS_KIN"/>
    <property type="match status" value="1"/>
</dbReference>
<dbReference type="PRINTS" id="PR00344">
    <property type="entry name" value="BCTRLSENSOR"/>
</dbReference>
<keyword evidence="6" id="KW-0902">Two-component regulatory system</keyword>
<evidence type="ECO:0000256" key="3">
    <source>
        <dbReference type="ARBA" id="ARBA00022553"/>
    </source>
</evidence>
<dbReference type="Proteomes" id="UP001560573">
    <property type="component" value="Unassembled WGS sequence"/>
</dbReference>
<dbReference type="SMART" id="SM00387">
    <property type="entry name" value="HATPase_c"/>
    <property type="match status" value="1"/>
</dbReference>
<accession>A0ABV3ZCU3</accession>
<dbReference type="InterPro" id="IPR036890">
    <property type="entry name" value="HATPase_C_sf"/>
</dbReference>
<keyword evidence="7" id="KW-0175">Coiled coil</keyword>
<keyword evidence="10" id="KW-1185">Reference proteome</keyword>
<dbReference type="GO" id="GO:0016301">
    <property type="term" value="F:kinase activity"/>
    <property type="evidence" value="ECO:0007669"/>
    <property type="project" value="UniProtKB-KW"/>
</dbReference>
<feature type="domain" description="Histidine kinase" evidence="8">
    <location>
        <begin position="215"/>
        <end position="432"/>
    </location>
</feature>
<dbReference type="EC" id="2.7.13.3" evidence="2"/>
<dbReference type="Gene3D" id="3.30.450.40">
    <property type="match status" value="1"/>
</dbReference>
<evidence type="ECO:0000256" key="7">
    <source>
        <dbReference type="SAM" id="Coils"/>
    </source>
</evidence>
<dbReference type="Pfam" id="PF00512">
    <property type="entry name" value="HisKA"/>
    <property type="match status" value="1"/>
</dbReference>
<dbReference type="InterPro" id="IPR003661">
    <property type="entry name" value="HisK_dim/P_dom"/>
</dbReference>
<dbReference type="Pfam" id="PF02518">
    <property type="entry name" value="HATPase_c"/>
    <property type="match status" value="1"/>
</dbReference>
<dbReference type="PANTHER" id="PTHR43711:SF26">
    <property type="entry name" value="SENSOR HISTIDINE KINASE RCSC"/>
    <property type="match status" value="1"/>
</dbReference>
<dbReference type="Gene3D" id="1.10.287.130">
    <property type="match status" value="1"/>
</dbReference>
<dbReference type="SMART" id="SM00388">
    <property type="entry name" value="HisKA"/>
    <property type="match status" value="1"/>
</dbReference>
<gene>
    <name evidence="9" type="ORF">QTN47_01970</name>
</gene>
<protein>
    <recommendedName>
        <fullName evidence="2">histidine kinase</fullName>
        <ecNumber evidence="2">2.7.13.3</ecNumber>
    </recommendedName>
</protein>
<name>A0ABV3ZCU3_9BACT</name>
<dbReference type="InterPro" id="IPR036097">
    <property type="entry name" value="HisK_dim/P_sf"/>
</dbReference>
<dbReference type="InterPro" id="IPR050736">
    <property type="entry name" value="Sensor_HK_Regulatory"/>
</dbReference>
<dbReference type="CDD" id="cd00075">
    <property type="entry name" value="HATPase"/>
    <property type="match status" value="1"/>
</dbReference>
<dbReference type="SMART" id="SM00065">
    <property type="entry name" value="GAF"/>
    <property type="match status" value="1"/>
</dbReference>
<reference evidence="9 10" key="1">
    <citation type="submission" date="2023-07" db="EMBL/GenBank/DDBJ databases">
        <authorList>
            <person name="Lian W.-H."/>
        </authorList>
    </citation>
    <scope>NUCLEOTIDE SEQUENCE [LARGE SCALE GENOMIC DNA]</scope>
    <source>
        <strain evidence="9 10">SYSU DXS3180</strain>
    </source>
</reference>
<dbReference type="InterPro" id="IPR005467">
    <property type="entry name" value="His_kinase_dom"/>
</dbReference>
<evidence type="ECO:0000259" key="8">
    <source>
        <dbReference type="PROSITE" id="PS50109"/>
    </source>
</evidence>
<dbReference type="InterPro" id="IPR003018">
    <property type="entry name" value="GAF"/>
</dbReference>
<dbReference type="InterPro" id="IPR029016">
    <property type="entry name" value="GAF-like_dom_sf"/>
</dbReference>
<dbReference type="PANTHER" id="PTHR43711">
    <property type="entry name" value="TWO-COMPONENT HISTIDINE KINASE"/>
    <property type="match status" value="1"/>
</dbReference>
<proteinExistence type="predicted"/>
<dbReference type="SUPFAM" id="SSF47384">
    <property type="entry name" value="Homodimeric domain of signal transducing histidine kinase"/>
    <property type="match status" value="1"/>
</dbReference>
<dbReference type="Gene3D" id="3.30.565.10">
    <property type="entry name" value="Histidine kinase-like ATPase, C-terminal domain"/>
    <property type="match status" value="1"/>
</dbReference>
<evidence type="ECO:0000256" key="5">
    <source>
        <dbReference type="ARBA" id="ARBA00022777"/>
    </source>
</evidence>
<feature type="coiled-coil region" evidence="7">
    <location>
        <begin position="239"/>
        <end position="266"/>
    </location>
</feature>
<dbReference type="EMBL" id="JAULBC010000001">
    <property type="protein sequence ID" value="MEX6686239.1"/>
    <property type="molecule type" value="Genomic_DNA"/>
</dbReference>
<dbReference type="Pfam" id="PF13185">
    <property type="entry name" value="GAF_2"/>
    <property type="match status" value="1"/>
</dbReference>
<sequence length="432" mass="48423">MTDDNQLQLLTRQLNEARRKNHLMATVTFELNKVLSLPDKLQNILKILNDQFYIHYSLILLPDKALKNLVVQCSYGYEKDHTGFSIPFGTGIAGLAAVKRLPINITGIRRKKDYLAVNNSLPQQVAQTLPGLDNPESQIAIPLIANNELVAVLLAESYNLSVFSKEDEAFLITLSQAIAVSIQNSVLFDSMEDIIAKRTEELRKSNQTKDRLFSVISHDLRGPITSFQSIAKLVGHYNKQNEREKIDLLSQRIDQSVNKLNTLLNNLLNWALAQTKEIQYHPERTSLSDLLNDVTEIYNDQLLQKELTIHTEYTLVTPVVADYDLLTAVFRNLLSNAIKYSSRGSVIKLRTNLEDNQAVIEIEDNGVGIAPEKLSFLFEAGEKKNTSGTENEKGTGLGLLVAKEFVKMHGGNIEVDSVLNKKTIVRVTLPLS</sequence>
<dbReference type="InterPro" id="IPR003594">
    <property type="entry name" value="HATPase_dom"/>
</dbReference>
<comment type="caution">
    <text evidence="9">The sequence shown here is derived from an EMBL/GenBank/DDBJ whole genome shotgun (WGS) entry which is preliminary data.</text>
</comment>
<dbReference type="SUPFAM" id="SSF55874">
    <property type="entry name" value="ATPase domain of HSP90 chaperone/DNA topoisomerase II/histidine kinase"/>
    <property type="match status" value="1"/>
</dbReference>
<evidence type="ECO:0000313" key="10">
    <source>
        <dbReference type="Proteomes" id="UP001560573"/>
    </source>
</evidence>